<keyword evidence="1" id="KW-0175">Coiled coil</keyword>
<feature type="compositionally biased region" description="Low complexity" evidence="2">
    <location>
        <begin position="193"/>
        <end position="208"/>
    </location>
</feature>
<feature type="compositionally biased region" description="Polar residues" evidence="2">
    <location>
        <begin position="240"/>
        <end position="253"/>
    </location>
</feature>
<dbReference type="EMBL" id="BLXT01004129">
    <property type="protein sequence ID" value="GFO09878.1"/>
    <property type="molecule type" value="Genomic_DNA"/>
</dbReference>
<reference evidence="3 4" key="1">
    <citation type="journal article" date="2021" name="Elife">
        <title>Chloroplast acquisition without the gene transfer in kleptoplastic sea slugs, Plakobranchus ocellatus.</title>
        <authorList>
            <person name="Maeda T."/>
            <person name="Takahashi S."/>
            <person name="Yoshida T."/>
            <person name="Shimamura S."/>
            <person name="Takaki Y."/>
            <person name="Nagai Y."/>
            <person name="Toyoda A."/>
            <person name="Suzuki Y."/>
            <person name="Arimoto A."/>
            <person name="Ishii H."/>
            <person name="Satoh N."/>
            <person name="Nishiyama T."/>
            <person name="Hasebe M."/>
            <person name="Maruyama T."/>
            <person name="Minagawa J."/>
            <person name="Obokata J."/>
            <person name="Shigenobu S."/>
        </authorList>
    </citation>
    <scope>NUCLEOTIDE SEQUENCE [LARGE SCALE GENOMIC DNA]</scope>
</reference>
<feature type="compositionally biased region" description="Pro residues" evidence="2">
    <location>
        <begin position="333"/>
        <end position="343"/>
    </location>
</feature>
<feature type="compositionally biased region" description="Polar residues" evidence="2">
    <location>
        <begin position="183"/>
        <end position="192"/>
    </location>
</feature>
<feature type="region of interest" description="Disordered" evidence="2">
    <location>
        <begin position="234"/>
        <end position="350"/>
    </location>
</feature>
<evidence type="ECO:0000313" key="4">
    <source>
        <dbReference type="Proteomes" id="UP000735302"/>
    </source>
</evidence>
<feature type="region of interest" description="Disordered" evidence="2">
    <location>
        <begin position="183"/>
        <end position="219"/>
    </location>
</feature>
<feature type="region of interest" description="Disordered" evidence="2">
    <location>
        <begin position="81"/>
        <end position="117"/>
    </location>
</feature>
<proteinExistence type="predicted"/>
<feature type="compositionally biased region" description="Low complexity" evidence="2">
    <location>
        <begin position="286"/>
        <end position="318"/>
    </location>
</feature>
<evidence type="ECO:0000256" key="2">
    <source>
        <dbReference type="SAM" id="MobiDB-lite"/>
    </source>
</evidence>
<evidence type="ECO:0000313" key="3">
    <source>
        <dbReference type="EMBL" id="GFO09878.1"/>
    </source>
</evidence>
<dbReference type="Proteomes" id="UP000735302">
    <property type="component" value="Unassembled WGS sequence"/>
</dbReference>
<sequence>MSSKRHFDFKHLESLRSLLHEDGHDDFPDVSHHTNTPSRLVDNWRPLQPLYGRSVRRSFELPGDMRAISSSSLPAQVASESQVARSNVPPTVHTPGDGFAVPSPSTSGDTNSQGVSTVSARGFNNTIASTSIAAENAANTRNMLNSMASSATNSHSSAIVESHNSLANNAQRPVFNQFQTTQRRVLSQSVPKLQQPSSQTNSSLSSPQDVSVHGLKSQVSRDRMVTSRLEYLTSGAGGTSRASPDLANSQNIRPGNILSVKTGSPRVISAGQPNTKKSQVWAKTNRQQPIYIQEQTQQRQSTMSQPQPQQQPRQQQRQHWGSLQTAQQLPNPITTPRPQPYNPKTPSNIVRSSQQALQEFLWNQEQEQRRKQWQLREFRVHNPQQTQQTLQQQQQALGKNYIGIQSSPNNKLSRNVLFSRPSVQVQQEQISQSRPGLYIQSLTNVRHQGQQKQNILQQQHRIQQEQLQQFQQQQLQQQRQQQLRKLKIQQQQQQQQQRQRQQQPTASNIAKTNLLRNILQTMAISNRADKPNILTSSSARINPMNSNGLQLTDLVAGSPVYSSKSSNTNGLTPDSRFESSQLGVRGSNSPSLTSNSGRSPFTSRQMGNILRTNVRPTAITSSSAQYELSLQQSSPKQPYYPTPQQQQQGQGQIRARHPHFGDIAPTTAVGALTPSFAETKLDTLRSRQQQSLKNKIGSSTGVSTFAGDDMPKVFLHRIHQPVRIRRPFYERLYNWRYPQY</sequence>
<protein>
    <submittedName>
        <fullName evidence="3">Protein pf14_0175</fullName>
    </submittedName>
</protein>
<keyword evidence="4" id="KW-1185">Reference proteome</keyword>
<dbReference type="AlphaFoldDB" id="A0AAV4AR94"/>
<feature type="region of interest" description="Disordered" evidence="2">
    <location>
        <begin position="624"/>
        <end position="654"/>
    </location>
</feature>
<evidence type="ECO:0000256" key="1">
    <source>
        <dbReference type="SAM" id="Coils"/>
    </source>
</evidence>
<feature type="compositionally biased region" description="Polar residues" evidence="2">
    <location>
        <begin position="103"/>
        <end position="117"/>
    </location>
</feature>
<feature type="region of interest" description="Disordered" evidence="2">
    <location>
        <begin position="560"/>
        <end position="605"/>
    </location>
</feature>
<feature type="compositionally biased region" description="Polar residues" evidence="2">
    <location>
        <begin position="319"/>
        <end position="332"/>
    </location>
</feature>
<feature type="compositionally biased region" description="Low complexity" evidence="2">
    <location>
        <begin position="631"/>
        <end position="652"/>
    </location>
</feature>
<organism evidence="3 4">
    <name type="scientific">Plakobranchus ocellatus</name>
    <dbReference type="NCBI Taxonomy" id="259542"/>
    <lineage>
        <taxon>Eukaryota</taxon>
        <taxon>Metazoa</taxon>
        <taxon>Spiralia</taxon>
        <taxon>Lophotrochozoa</taxon>
        <taxon>Mollusca</taxon>
        <taxon>Gastropoda</taxon>
        <taxon>Heterobranchia</taxon>
        <taxon>Euthyneura</taxon>
        <taxon>Panpulmonata</taxon>
        <taxon>Sacoglossa</taxon>
        <taxon>Placobranchoidea</taxon>
        <taxon>Plakobranchidae</taxon>
        <taxon>Plakobranchus</taxon>
    </lineage>
</organism>
<name>A0AAV4AR94_9GAST</name>
<feature type="compositionally biased region" description="Polar residues" evidence="2">
    <location>
        <begin position="271"/>
        <end position="285"/>
    </location>
</feature>
<comment type="caution">
    <text evidence="3">The sequence shown here is derived from an EMBL/GenBank/DDBJ whole genome shotgun (WGS) entry which is preliminary data.</text>
</comment>
<gene>
    <name evidence="3" type="ORF">PoB_003638300</name>
</gene>
<feature type="coiled-coil region" evidence="1">
    <location>
        <begin position="453"/>
        <end position="499"/>
    </location>
</feature>
<accession>A0AAV4AR94</accession>